<dbReference type="GO" id="GO:0005524">
    <property type="term" value="F:ATP binding"/>
    <property type="evidence" value="ECO:0007669"/>
    <property type="project" value="UniProtKB-KW"/>
</dbReference>
<evidence type="ECO:0000256" key="1">
    <source>
        <dbReference type="ARBA" id="ARBA00022741"/>
    </source>
</evidence>
<protein>
    <submittedName>
        <fullName evidence="6">SNF2 family N-terminal domain-containing protein</fullName>
    </submittedName>
</protein>
<evidence type="ECO:0000256" key="3">
    <source>
        <dbReference type="ARBA" id="ARBA00022840"/>
    </source>
</evidence>
<dbReference type="OrthoDB" id="423559at2759"/>
<name>A0A5C3QPB6_9AGAR</name>
<dbReference type="GO" id="GO:0006281">
    <property type="term" value="P:DNA repair"/>
    <property type="evidence" value="ECO:0007669"/>
    <property type="project" value="TreeGrafter"/>
</dbReference>
<dbReference type="CDD" id="cd18008">
    <property type="entry name" value="DEXDc_SHPRH-like"/>
    <property type="match status" value="1"/>
</dbReference>
<dbReference type="PANTHER" id="PTHR45626">
    <property type="entry name" value="TRANSCRIPTION TERMINATION FACTOR 2-RELATED"/>
    <property type="match status" value="1"/>
</dbReference>
<reference evidence="6 7" key="1">
    <citation type="journal article" date="2019" name="Nat. Ecol. Evol.">
        <title>Megaphylogeny resolves global patterns of mushroom evolution.</title>
        <authorList>
            <person name="Varga T."/>
            <person name="Krizsan K."/>
            <person name="Foldi C."/>
            <person name="Dima B."/>
            <person name="Sanchez-Garcia M."/>
            <person name="Sanchez-Ramirez S."/>
            <person name="Szollosi G.J."/>
            <person name="Szarkandi J.G."/>
            <person name="Papp V."/>
            <person name="Albert L."/>
            <person name="Andreopoulos W."/>
            <person name="Angelini C."/>
            <person name="Antonin V."/>
            <person name="Barry K.W."/>
            <person name="Bougher N.L."/>
            <person name="Buchanan P."/>
            <person name="Buyck B."/>
            <person name="Bense V."/>
            <person name="Catcheside P."/>
            <person name="Chovatia M."/>
            <person name="Cooper J."/>
            <person name="Damon W."/>
            <person name="Desjardin D."/>
            <person name="Finy P."/>
            <person name="Geml J."/>
            <person name="Haridas S."/>
            <person name="Hughes K."/>
            <person name="Justo A."/>
            <person name="Karasinski D."/>
            <person name="Kautmanova I."/>
            <person name="Kiss B."/>
            <person name="Kocsube S."/>
            <person name="Kotiranta H."/>
            <person name="LaButti K.M."/>
            <person name="Lechner B.E."/>
            <person name="Liimatainen K."/>
            <person name="Lipzen A."/>
            <person name="Lukacs Z."/>
            <person name="Mihaltcheva S."/>
            <person name="Morgado L.N."/>
            <person name="Niskanen T."/>
            <person name="Noordeloos M.E."/>
            <person name="Ohm R.A."/>
            <person name="Ortiz-Santana B."/>
            <person name="Ovrebo C."/>
            <person name="Racz N."/>
            <person name="Riley R."/>
            <person name="Savchenko A."/>
            <person name="Shiryaev A."/>
            <person name="Soop K."/>
            <person name="Spirin V."/>
            <person name="Szebenyi C."/>
            <person name="Tomsovsky M."/>
            <person name="Tulloss R.E."/>
            <person name="Uehling J."/>
            <person name="Grigoriev I.V."/>
            <person name="Vagvolgyi C."/>
            <person name="Papp T."/>
            <person name="Martin F.M."/>
            <person name="Miettinen O."/>
            <person name="Hibbett D.S."/>
            <person name="Nagy L.G."/>
        </authorList>
    </citation>
    <scope>NUCLEOTIDE SEQUENCE [LARGE SCALE GENOMIC DNA]</scope>
    <source>
        <strain evidence="6 7">CBS 309.79</strain>
    </source>
</reference>
<dbReference type="GO" id="GO:0008094">
    <property type="term" value="F:ATP-dependent activity, acting on DNA"/>
    <property type="evidence" value="ECO:0007669"/>
    <property type="project" value="TreeGrafter"/>
</dbReference>
<feature type="domain" description="Helicase ATP-binding" evidence="5">
    <location>
        <begin position="117"/>
        <end position="306"/>
    </location>
</feature>
<feature type="region of interest" description="Disordered" evidence="4">
    <location>
        <begin position="231"/>
        <end position="261"/>
    </location>
</feature>
<accession>A0A5C3QPB6</accession>
<dbReference type="STRING" id="1884261.A0A5C3QPB6"/>
<dbReference type="SUPFAM" id="SSF52540">
    <property type="entry name" value="P-loop containing nucleoside triphosphate hydrolases"/>
    <property type="match status" value="2"/>
</dbReference>
<keyword evidence="2" id="KW-0378">Hydrolase</keyword>
<dbReference type="InterPro" id="IPR049730">
    <property type="entry name" value="SNF2/RAD54-like_C"/>
</dbReference>
<keyword evidence="3" id="KW-0067">ATP-binding</keyword>
<evidence type="ECO:0000259" key="5">
    <source>
        <dbReference type="PROSITE" id="PS51192"/>
    </source>
</evidence>
<proteinExistence type="predicted"/>
<dbReference type="Gene3D" id="3.40.50.300">
    <property type="entry name" value="P-loop containing nucleotide triphosphate hydrolases"/>
    <property type="match status" value="1"/>
</dbReference>
<keyword evidence="7" id="KW-1185">Reference proteome</keyword>
<dbReference type="InterPro" id="IPR014001">
    <property type="entry name" value="Helicase_ATP-bd"/>
</dbReference>
<dbReference type="InterPro" id="IPR050628">
    <property type="entry name" value="SNF2_RAD54_helicase_TF"/>
</dbReference>
<dbReference type="SMART" id="SM00487">
    <property type="entry name" value="DEXDc"/>
    <property type="match status" value="1"/>
</dbReference>
<dbReference type="PANTHER" id="PTHR45626:SF14">
    <property type="entry name" value="ATP-DEPENDENT DNA HELICASE (EUROFUNG)"/>
    <property type="match status" value="1"/>
</dbReference>
<evidence type="ECO:0000313" key="7">
    <source>
        <dbReference type="Proteomes" id="UP000305067"/>
    </source>
</evidence>
<dbReference type="CDD" id="cd18793">
    <property type="entry name" value="SF2_C_SNF"/>
    <property type="match status" value="1"/>
</dbReference>
<dbReference type="InterPro" id="IPR000330">
    <property type="entry name" value="SNF2_N"/>
</dbReference>
<dbReference type="SMART" id="SM00490">
    <property type="entry name" value="HELICc"/>
    <property type="match status" value="1"/>
</dbReference>
<keyword evidence="1" id="KW-0547">Nucleotide-binding</keyword>
<dbReference type="GO" id="GO:0005634">
    <property type="term" value="C:nucleus"/>
    <property type="evidence" value="ECO:0007669"/>
    <property type="project" value="TreeGrafter"/>
</dbReference>
<evidence type="ECO:0000256" key="4">
    <source>
        <dbReference type="SAM" id="MobiDB-lite"/>
    </source>
</evidence>
<dbReference type="Gene3D" id="3.40.50.10810">
    <property type="entry name" value="Tandem AAA-ATPase domain"/>
    <property type="match status" value="1"/>
</dbReference>
<dbReference type="InterPro" id="IPR038718">
    <property type="entry name" value="SNF2-like_sf"/>
</dbReference>
<gene>
    <name evidence="6" type="ORF">BDV98DRAFT_602324</name>
</gene>
<evidence type="ECO:0000313" key="6">
    <source>
        <dbReference type="EMBL" id="TFL03806.1"/>
    </source>
</evidence>
<dbReference type="InterPro" id="IPR001650">
    <property type="entry name" value="Helicase_C-like"/>
</dbReference>
<dbReference type="AlphaFoldDB" id="A0A5C3QPB6"/>
<evidence type="ECO:0000256" key="2">
    <source>
        <dbReference type="ARBA" id="ARBA00022801"/>
    </source>
</evidence>
<dbReference type="PROSITE" id="PS51192">
    <property type="entry name" value="HELICASE_ATP_BIND_1"/>
    <property type="match status" value="1"/>
</dbReference>
<dbReference type="Pfam" id="PF00176">
    <property type="entry name" value="SNF2-rel_dom"/>
    <property type="match status" value="1"/>
</dbReference>
<dbReference type="InterPro" id="IPR027417">
    <property type="entry name" value="P-loop_NTPase"/>
</dbReference>
<sequence length="686" mass="76232">MNHQQFPASQLPPTQPYAYNVPPTYAYNASPSRLYAFNTAPSQPYSYNGPRSQPMYAHNAALAQPHANNGPPSQLYAYNQDTQTELTEEDRTVKGFRPGIRLLPHQVIGKTWMRIREDPVAKRQGGILADDMGLGKTIQTLTRIVEGKPARSDQDAGWADTTLIICPLALLGQWASEIKKMCVDLTVVEHHGPSRTSDPLALSRAHVVLTTYDILKSEHALVDPAPAIKPKSTSVVGGNSDEGDSSAEETGNLPAKNSKKRKTALTTKASISCAALNTKYRWVLTGTPLQYNVIELYSFFGFLRIRPYSKWEHWNEHIAKPIAKGHGGVRAMKQLQYVLKNVMLCRRKTDYVNGVPLINLPARNVEVMSCAFNEVEKTFYTALETKMDVVPQRLMARGGNYTSILVLLLRLRQACDHPSLVSKDYKKDIEGIDSTPVQDSKSTDAGANPDDLIAAFEKLGVARTCHMCQIELNSSNSSNKHTNKHCDVCLPLAARAEANDGSSAKIRAILQLLKDISDQSDGQEKTIISSQFTSMLDLIEPFLTERGVKFVQYDGSMTKEAREASLEKINAGLNLTCCNNVILVDIWWNPALEDQAFDRAHRMGQTRDVSIWKLKIDDTVEDRILALQDSKRALAAAALSGDKIKNLKLGRDDLLALFRSGGRDDRTTRKITRIEAYRARLSRLVV</sequence>
<dbReference type="GO" id="GO:0016787">
    <property type="term" value="F:hydrolase activity"/>
    <property type="evidence" value="ECO:0007669"/>
    <property type="project" value="UniProtKB-KW"/>
</dbReference>
<dbReference type="Pfam" id="PF00271">
    <property type="entry name" value="Helicase_C"/>
    <property type="match status" value="1"/>
</dbReference>
<dbReference type="EMBL" id="ML178819">
    <property type="protein sequence ID" value="TFL03806.1"/>
    <property type="molecule type" value="Genomic_DNA"/>
</dbReference>
<organism evidence="6 7">
    <name type="scientific">Pterulicium gracile</name>
    <dbReference type="NCBI Taxonomy" id="1884261"/>
    <lineage>
        <taxon>Eukaryota</taxon>
        <taxon>Fungi</taxon>
        <taxon>Dikarya</taxon>
        <taxon>Basidiomycota</taxon>
        <taxon>Agaricomycotina</taxon>
        <taxon>Agaricomycetes</taxon>
        <taxon>Agaricomycetidae</taxon>
        <taxon>Agaricales</taxon>
        <taxon>Pleurotineae</taxon>
        <taxon>Pterulaceae</taxon>
        <taxon>Pterulicium</taxon>
    </lineage>
</organism>
<dbReference type="Proteomes" id="UP000305067">
    <property type="component" value="Unassembled WGS sequence"/>
</dbReference>